<dbReference type="EMBL" id="GG745352">
    <property type="protein sequence ID" value="KNE67145.1"/>
    <property type="molecule type" value="Genomic_DNA"/>
</dbReference>
<dbReference type="Proteomes" id="UP000054350">
    <property type="component" value="Unassembled WGS sequence"/>
</dbReference>
<dbReference type="VEuPathDB" id="FungiDB:AMAG_19658"/>
<gene>
    <name evidence="1" type="ORF">AMAG_19658</name>
</gene>
<protein>
    <submittedName>
        <fullName evidence="1">Uncharacterized protein</fullName>
    </submittedName>
</protein>
<organism evidence="1 2">
    <name type="scientific">Allomyces macrogynus (strain ATCC 38327)</name>
    <name type="common">Allomyces javanicus var. macrogynus</name>
    <dbReference type="NCBI Taxonomy" id="578462"/>
    <lineage>
        <taxon>Eukaryota</taxon>
        <taxon>Fungi</taxon>
        <taxon>Fungi incertae sedis</taxon>
        <taxon>Blastocladiomycota</taxon>
        <taxon>Blastocladiomycetes</taxon>
        <taxon>Blastocladiales</taxon>
        <taxon>Blastocladiaceae</taxon>
        <taxon>Allomyces</taxon>
    </lineage>
</organism>
<keyword evidence="2" id="KW-1185">Reference proteome</keyword>
<reference evidence="1 2" key="1">
    <citation type="submission" date="2009-11" db="EMBL/GenBank/DDBJ databases">
        <title>Annotation of Allomyces macrogynus ATCC 38327.</title>
        <authorList>
            <consortium name="The Broad Institute Genome Sequencing Platform"/>
            <person name="Russ C."/>
            <person name="Cuomo C."/>
            <person name="Burger G."/>
            <person name="Gray M.W."/>
            <person name="Holland P.W.H."/>
            <person name="King N."/>
            <person name="Lang F.B.F."/>
            <person name="Roger A.J."/>
            <person name="Ruiz-Trillo I."/>
            <person name="Young S.K."/>
            <person name="Zeng Q."/>
            <person name="Gargeya S."/>
            <person name="Fitzgerald M."/>
            <person name="Haas B."/>
            <person name="Abouelleil A."/>
            <person name="Alvarado L."/>
            <person name="Arachchi H.M."/>
            <person name="Berlin A."/>
            <person name="Chapman S.B."/>
            <person name="Gearin G."/>
            <person name="Goldberg J."/>
            <person name="Griggs A."/>
            <person name="Gujja S."/>
            <person name="Hansen M."/>
            <person name="Heiman D."/>
            <person name="Howarth C."/>
            <person name="Larimer J."/>
            <person name="Lui A."/>
            <person name="MacDonald P.J.P."/>
            <person name="McCowen C."/>
            <person name="Montmayeur A."/>
            <person name="Murphy C."/>
            <person name="Neiman D."/>
            <person name="Pearson M."/>
            <person name="Priest M."/>
            <person name="Roberts A."/>
            <person name="Saif S."/>
            <person name="Shea T."/>
            <person name="Sisk P."/>
            <person name="Stolte C."/>
            <person name="Sykes S."/>
            <person name="Wortman J."/>
            <person name="Nusbaum C."/>
            <person name="Birren B."/>
        </authorList>
    </citation>
    <scope>NUCLEOTIDE SEQUENCE [LARGE SCALE GENOMIC DNA]</scope>
    <source>
        <strain evidence="1 2">ATCC 38327</strain>
    </source>
</reference>
<evidence type="ECO:0000313" key="2">
    <source>
        <dbReference type="Proteomes" id="UP000054350"/>
    </source>
</evidence>
<name>A0A0L0SXM0_ALLM3</name>
<reference evidence="2" key="2">
    <citation type="submission" date="2009-11" db="EMBL/GenBank/DDBJ databases">
        <title>The Genome Sequence of Allomyces macrogynus strain ATCC 38327.</title>
        <authorList>
            <consortium name="The Broad Institute Genome Sequencing Platform"/>
            <person name="Russ C."/>
            <person name="Cuomo C."/>
            <person name="Shea T."/>
            <person name="Young S.K."/>
            <person name="Zeng Q."/>
            <person name="Koehrsen M."/>
            <person name="Haas B."/>
            <person name="Borodovsky M."/>
            <person name="Guigo R."/>
            <person name="Alvarado L."/>
            <person name="Berlin A."/>
            <person name="Borenstein D."/>
            <person name="Chen Z."/>
            <person name="Engels R."/>
            <person name="Freedman E."/>
            <person name="Gellesch M."/>
            <person name="Goldberg J."/>
            <person name="Griggs A."/>
            <person name="Gujja S."/>
            <person name="Heiman D."/>
            <person name="Hepburn T."/>
            <person name="Howarth C."/>
            <person name="Jen D."/>
            <person name="Larson L."/>
            <person name="Lewis B."/>
            <person name="Mehta T."/>
            <person name="Park D."/>
            <person name="Pearson M."/>
            <person name="Roberts A."/>
            <person name="Saif S."/>
            <person name="Shenoy N."/>
            <person name="Sisk P."/>
            <person name="Stolte C."/>
            <person name="Sykes S."/>
            <person name="Walk T."/>
            <person name="White J."/>
            <person name="Yandava C."/>
            <person name="Burger G."/>
            <person name="Gray M.W."/>
            <person name="Holland P.W.H."/>
            <person name="King N."/>
            <person name="Lang F.B.F."/>
            <person name="Roger A.J."/>
            <person name="Ruiz-Trillo I."/>
            <person name="Lander E."/>
            <person name="Nusbaum C."/>
        </authorList>
    </citation>
    <scope>NUCLEOTIDE SEQUENCE [LARGE SCALE GENOMIC DNA]</scope>
    <source>
        <strain evidence="2">ATCC 38327</strain>
    </source>
</reference>
<dbReference type="AlphaFoldDB" id="A0A0L0SXM0"/>
<proteinExistence type="predicted"/>
<evidence type="ECO:0000313" key="1">
    <source>
        <dbReference type="EMBL" id="KNE67145.1"/>
    </source>
</evidence>
<sequence length="112" mass="12617">MSAPTMHDTFAEPDLSPQYSTFGCGAHHLNVHDMVALSRNVHRIHSSTLLLLLLRLPSTRSKDIFVNWLNTNLPLTRNAVVWQALYDANIPAQKWPILCAVPHPFLLIVPVE</sequence>
<accession>A0A0L0SXM0</accession>